<comment type="caution">
    <text evidence="3">The sequence shown here is derived from an EMBL/GenBank/DDBJ whole genome shotgun (WGS) entry which is preliminary data.</text>
</comment>
<feature type="transmembrane region" description="Helical" evidence="1">
    <location>
        <begin position="196"/>
        <end position="218"/>
    </location>
</feature>
<evidence type="ECO:0000313" key="3">
    <source>
        <dbReference type="EMBL" id="CAI2175616.1"/>
    </source>
</evidence>
<gene>
    <name evidence="3" type="ORF">FWILDA_LOCUS7183</name>
</gene>
<keyword evidence="1" id="KW-0812">Transmembrane</keyword>
<dbReference type="AlphaFoldDB" id="A0A9W4SQM1"/>
<name>A0A9W4SQM1_9GLOM</name>
<keyword evidence="1" id="KW-1133">Transmembrane helix</keyword>
<dbReference type="EMBL" id="CAMKVN010001388">
    <property type="protein sequence ID" value="CAI2175616.1"/>
    <property type="molecule type" value="Genomic_DNA"/>
</dbReference>
<evidence type="ECO:0000256" key="2">
    <source>
        <dbReference type="SAM" id="SignalP"/>
    </source>
</evidence>
<sequence>MASLFLLTLATVEKAKSGQGFNNCLTYAKNDSASYDLLLKFPFNSFSSSDSSVIYLCCNVAKCLACSANDTYSFHCRNFLERIQCGVRESFLTPCGGIIGDKQITANISIGLNEDIIGKFNFCKFYNSSDIINYISNVAPFGIEEGYASYPCPSQVTCSVDKNPLLATVSSSSLISSPTSSQLTPNPVNDLNLTKIFVPVGGVTFGVIVIGGTIYVTISKRILGKILDVDISDLDLEKINTKINELDQHRNVGKNFLKKVVWNYSNAQKIYNELVERKNQLTTAYDNLTTAYDNANIDLAATDLTIQLVTKALEHLQPFYDAAQNQDNSPNKIA</sequence>
<keyword evidence="1" id="KW-0472">Membrane</keyword>
<keyword evidence="4" id="KW-1185">Reference proteome</keyword>
<feature type="chain" id="PRO_5040795653" evidence="2">
    <location>
        <begin position="18"/>
        <end position="334"/>
    </location>
</feature>
<dbReference type="Proteomes" id="UP001153678">
    <property type="component" value="Unassembled WGS sequence"/>
</dbReference>
<proteinExistence type="predicted"/>
<organism evidence="3 4">
    <name type="scientific">Funneliformis geosporum</name>
    <dbReference type="NCBI Taxonomy" id="1117311"/>
    <lineage>
        <taxon>Eukaryota</taxon>
        <taxon>Fungi</taxon>
        <taxon>Fungi incertae sedis</taxon>
        <taxon>Mucoromycota</taxon>
        <taxon>Glomeromycotina</taxon>
        <taxon>Glomeromycetes</taxon>
        <taxon>Glomerales</taxon>
        <taxon>Glomeraceae</taxon>
        <taxon>Funneliformis</taxon>
    </lineage>
</organism>
<reference evidence="3" key="1">
    <citation type="submission" date="2022-08" db="EMBL/GenBank/DDBJ databases">
        <authorList>
            <person name="Kallberg Y."/>
            <person name="Tangrot J."/>
            <person name="Rosling A."/>
        </authorList>
    </citation>
    <scope>NUCLEOTIDE SEQUENCE</scope>
    <source>
        <strain evidence="3">Wild A</strain>
    </source>
</reference>
<accession>A0A9W4SQM1</accession>
<protein>
    <submittedName>
        <fullName evidence="3">14551_t:CDS:1</fullName>
    </submittedName>
</protein>
<feature type="signal peptide" evidence="2">
    <location>
        <begin position="1"/>
        <end position="17"/>
    </location>
</feature>
<keyword evidence="2" id="KW-0732">Signal</keyword>
<evidence type="ECO:0000256" key="1">
    <source>
        <dbReference type="SAM" id="Phobius"/>
    </source>
</evidence>
<evidence type="ECO:0000313" key="4">
    <source>
        <dbReference type="Proteomes" id="UP001153678"/>
    </source>
</evidence>